<keyword evidence="1" id="KW-0378">Hydrolase</keyword>
<feature type="compositionally biased region" description="Basic residues" evidence="3">
    <location>
        <begin position="12"/>
        <end position="24"/>
    </location>
</feature>
<keyword evidence="4" id="KW-1133">Transmembrane helix</keyword>
<evidence type="ECO:0000256" key="3">
    <source>
        <dbReference type="SAM" id="MobiDB-lite"/>
    </source>
</evidence>
<accession>A0A169S2V1</accession>
<dbReference type="InterPro" id="IPR023365">
    <property type="entry name" value="Sortase_dom-sf"/>
</dbReference>
<feature type="region of interest" description="Disordered" evidence="3">
    <location>
        <begin position="1"/>
        <end position="24"/>
    </location>
</feature>
<evidence type="ECO:0000256" key="4">
    <source>
        <dbReference type="SAM" id="Phobius"/>
    </source>
</evidence>
<dbReference type="Gene3D" id="2.40.260.10">
    <property type="entry name" value="Sortase"/>
    <property type="match status" value="1"/>
</dbReference>
<dbReference type="AlphaFoldDB" id="A0A169S2V1"/>
<dbReference type="KEGG" id="csur:N24_2646"/>
<evidence type="ECO:0000256" key="1">
    <source>
        <dbReference type="ARBA" id="ARBA00022801"/>
    </source>
</evidence>
<dbReference type="InterPro" id="IPR042002">
    <property type="entry name" value="Sortase_C"/>
</dbReference>
<organism evidence="5 6">
    <name type="scientific">Corynebacterium suranareeae</name>
    <dbReference type="NCBI Taxonomy" id="2506452"/>
    <lineage>
        <taxon>Bacteria</taxon>
        <taxon>Bacillati</taxon>
        <taxon>Actinomycetota</taxon>
        <taxon>Actinomycetes</taxon>
        <taxon>Mycobacteriales</taxon>
        <taxon>Corynebacteriaceae</taxon>
        <taxon>Corynebacterium</taxon>
    </lineage>
</organism>
<dbReference type="CDD" id="cd05827">
    <property type="entry name" value="Sortase_C"/>
    <property type="match status" value="1"/>
</dbReference>
<evidence type="ECO:0000256" key="2">
    <source>
        <dbReference type="PIRSR" id="PIRSR605754-1"/>
    </source>
</evidence>
<evidence type="ECO:0000313" key="5">
    <source>
        <dbReference type="EMBL" id="BAU96908.1"/>
    </source>
</evidence>
<keyword evidence="4" id="KW-0812">Transmembrane</keyword>
<feature type="active site" description="Proton donor/acceptor" evidence="2">
    <location>
        <position position="180"/>
    </location>
</feature>
<dbReference type="Pfam" id="PF04203">
    <property type="entry name" value="Sortase"/>
    <property type="match status" value="1"/>
</dbReference>
<evidence type="ECO:0000313" key="6">
    <source>
        <dbReference type="Proteomes" id="UP000218244"/>
    </source>
</evidence>
<dbReference type="NCBIfam" id="NF033745">
    <property type="entry name" value="class_C_sortase"/>
    <property type="match status" value="1"/>
</dbReference>
<protein>
    <submittedName>
        <fullName evidence="5">Fimbria-associated protein</fullName>
    </submittedName>
</protein>
<feature type="transmembrane region" description="Helical" evidence="4">
    <location>
        <begin position="279"/>
        <end position="298"/>
    </location>
</feature>
<dbReference type="RefSeq" id="WP_096458098.1">
    <property type="nucleotide sequence ID" value="NZ_AP017369.1"/>
</dbReference>
<proteinExistence type="predicted"/>
<dbReference type="SUPFAM" id="SSF63817">
    <property type="entry name" value="Sortase"/>
    <property type="match status" value="1"/>
</dbReference>
<feature type="transmembrane region" description="Helical" evidence="4">
    <location>
        <begin position="29"/>
        <end position="48"/>
    </location>
</feature>
<keyword evidence="6" id="KW-1185">Reference proteome</keyword>
<feature type="active site" description="Acyl-thioester intermediate" evidence="2">
    <location>
        <position position="242"/>
    </location>
</feature>
<name>A0A169S2V1_9CORY</name>
<dbReference type="NCBIfam" id="TIGR01076">
    <property type="entry name" value="sortase_fam"/>
    <property type="match status" value="1"/>
</dbReference>
<dbReference type="InterPro" id="IPR005754">
    <property type="entry name" value="Sortase"/>
</dbReference>
<dbReference type="GO" id="GO:0016787">
    <property type="term" value="F:hydrolase activity"/>
    <property type="evidence" value="ECO:0007669"/>
    <property type="project" value="UniProtKB-KW"/>
</dbReference>
<gene>
    <name evidence="5" type="ORF">N24_2646</name>
</gene>
<sequence>MTVLEKEASQGPKHRLQKQPRTRKQKQRLLSNIVLQFLAMVGIGLLLYPDAADWVNSLSHNAEISGYVKQVENTSPEERQHKLDVAYTYNDQLDPGPLTDPYLSEAEDAALGSDLYKAYEEMLRLNGTDAIGTVNYPGVDISLPIYHGTTNEVISKGAGHMYGTSLPIGGPSTRAVMTAHSGLPHAKLFTGLHKAEVGDTFWISVLGEDHYYQVRELETVLPNETDSLTIIDGEDWVTLFTCTPVGVNSHRLLVHAERIPAPENSGDQIIGGDGITAGFPWWLLIFIAGSALVAFVLFKPAKKKKKDTPKEVL</sequence>
<keyword evidence="4" id="KW-0472">Membrane</keyword>
<reference evidence="5 6" key="1">
    <citation type="submission" date="2016-02" db="EMBL/GenBank/DDBJ databases">
        <title>Corynebacterium glutamicum N24 whole genome sequencing project.</title>
        <authorList>
            <person name="Matsutani M."/>
            <person name="Nangtapong N."/>
            <person name="Yakushi T."/>
            <person name="Matsushita K."/>
        </authorList>
    </citation>
    <scope>NUCLEOTIDE SEQUENCE [LARGE SCALE GENOMIC DNA]</scope>
    <source>
        <strain evidence="5 6">N24</strain>
    </source>
</reference>
<dbReference type="Proteomes" id="UP000218244">
    <property type="component" value="Chromosome"/>
</dbReference>
<dbReference type="EMBL" id="AP017369">
    <property type="protein sequence ID" value="BAU96908.1"/>
    <property type="molecule type" value="Genomic_DNA"/>
</dbReference>